<dbReference type="RefSeq" id="WP_354023576.1">
    <property type="nucleotide sequence ID" value="NZ_JBEPSJ010000001.1"/>
</dbReference>
<dbReference type="EC" id="5.2.1.8" evidence="1"/>
<name>A0ABV2QK47_9MICO</name>
<dbReference type="Gene3D" id="2.40.100.10">
    <property type="entry name" value="Cyclophilin-like"/>
    <property type="match status" value="1"/>
</dbReference>
<evidence type="ECO:0000259" key="5">
    <source>
        <dbReference type="PROSITE" id="PS50072"/>
    </source>
</evidence>
<organism evidence="6 7">
    <name type="scientific">Conyzicola nivalis</name>
    <dbReference type="NCBI Taxonomy" id="1477021"/>
    <lineage>
        <taxon>Bacteria</taxon>
        <taxon>Bacillati</taxon>
        <taxon>Actinomycetota</taxon>
        <taxon>Actinomycetes</taxon>
        <taxon>Micrococcales</taxon>
        <taxon>Microbacteriaceae</taxon>
        <taxon>Conyzicola</taxon>
    </lineage>
</organism>
<feature type="domain" description="PPIase cyclophilin-type" evidence="5">
    <location>
        <begin position="111"/>
        <end position="262"/>
    </location>
</feature>
<keyword evidence="2" id="KW-0697">Rotamase</keyword>
<evidence type="ECO:0000256" key="4">
    <source>
        <dbReference type="SAM" id="Phobius"/>
    </source>
</evidence>
<evidence type="ECO:0000313" key="6">
    <source>
        <dbReference type="EMBL" id="MET4581402.1"/>
    </source>
</evidence>
<evidence type="ECO:0000256" key="3">
    <source>
        <dbReference type="ARBA" id="ARBA00023235"/>
    </source>
</evidence>
<dbReference type="Pfam" id="PF00160">
    <property type="entry name" value="Pro_isomerase"/>
    <property type="match status" value="1"/>
</dbReference>
<protein>
    <recommendedName>
        <fullName evidence="1">peptidylprolyl isomerase</fullName>
        <ecNumber evidence="1">5.2.1.8</ecNumber>
    </recommendedName>
</protein>
<keyword evidence="4" id="KW-0812">Transmembrane</keyword>
<dbReference type="InterPro" id="IPR029000">
    <property type="entry name" value="Cyclophilin-like_dom_sf"/>
</dbReference>
<dbReference type="PANTHER" id="PTHR43246">
    <property type="entry name" value="PEPTIDYL-PROLYL CIS-TRANS ISOMERASE CYP38, CHLOROPLASTIC"/>
    <property type="match status" value="1"/>
</dbReference>
<dbReference type="EMBL" id="JBEPSJ010000001">
    <property type="protein sequence ID" value="MET4581402.1"/>
    <property type="molecule type" value="Genomic_DNA"/>
</dbReference>
<dbReference type="InterPro" id="IPR044665">
    <property type="entry name" value="E_coli_cyclophilin_A-like"/>
</dbReference>
<dbReference type="GO" id="GO:0003755">
    <property type="term" value="F:peptidyl-prolyl cis-trans isomerase activity"/>
    <property type="evidence" value="ECO:0007669"/>
    <property type="project" value="UniProtKB-EC"/>
</dbReference>
<gene>
    <name evidence="6" type="ORF">ABIE21_000892</name>
</gene>
<comment type="caution">
    <text evidence="6">The sequence shown here is derived from an EMBL/GenBank/DDBJ whole genome shotgun (WGS) entry which is preliminary data.</text>
</comment>
<keyword evidence="4" id="KW-0472">Membrane</keyword>
<proteinExistence type="predicted"/>
<dbReference type="InterPro" id="IPR002130">
    <property type="entry name" value="Cyclophilin-type_PPIase_dom"/>
</dbReference>
<sequence length="263" mass="26870">MATSRNQEREAREARDRLALYNARTSVHAHQVTRRRRDNIIAGLAALVVIGLAAGAQIFYFSGGPGTPVATPSATATPEAEEGENVGAVPDADTAEARTWTGELTLNDIPLGISLDGAAAPQAVASLIGDIQNGYLVGKTCHRLVDNEGFKVLQCGSVDGTGASDPSYSFGPIENAPADNIYPTATIAMARAGDDAYSNGHQFFIVFGDTTIPSDSAGGYTVVGTVTSGLDALQAGIVSGGITGGVPDGPPVVPTTITAATIQ</sequence>
<dbReference type="PROSITE" id="PS50072">
    <property type="entry name" value="CSA_PPIASE_2"/>
    <property type="match status" value="1"/>
</dbReference>
<reference evidence="6 7" key="1">
    <citation type="submission" date="2024-06" db="EMBL/GenBank/DDBJ databases">
        <title>Sorghum-associated microbial communities from plants grown in Nebraska, USA.</title>
        <authorList>
            <person name="Schachtman D."/>
        </authorList>
    </citation>
    <scope>NUCLEOTIDE SEQUENCE [LARGE SCALE GENOMIC DNA]</scope>
    <source>
        <strain evidence="6 7">2857</strain>
    </source>
</reference>
<keyword evidence="3 6" id="KW-0413">Isomerase</keyword>
<accession>A0ABV2QK47</accession>
<dbReference type="Proteomes" id="UP001549257">
    <property type="component" value="Unassembled WGS sequence"/>
</dbReference>
<dbReference type="SUPFAM" id="SSF50891">
    <property type="entry name" value="Cyclophilin-like"/>
    <property type="match status" value="1"/>
</dbReference>
<feature type="transmembrane region" description="Helical" evidence="4">
    <location>
        <begin position="40"/>
        <end position="61"/>
    </location>
</feature>
<evidence type="ECO:0000256" key="2">
    <source>
        <dbReference type="ARBA" id="ARBA00023110"/>
    </source>
</evidence>
<keyword evidence="7" id="KW-1185">Reference proteome</keyword>
<evidence type="ECO:0000256" key="1">
    <source>
        <dbReference type="ARBA" id="ARBA00013194"/>
    </source>
</evidence>
<evidence type="ECO:0000313" key="7">
    <source>
        <dbReference type="Proteomes" id="UP001549257"/>
    </source>
</evidence>
<keyword evidence="4" id="KW-1133">Transmembrane helix</keyword>